<name>A9UQP9_MONBE</name>
<dbReference type="PANTHER" id="PTHR12258">
    <property type="entry name" value="JANUS-A/JANUS-B"/>
    <property type="match status" value="1"/>
</dbReference>
<dbReference type="eggNOG" id="ENOG502S4DR">
    <property type="taxonomic scope" value="Eukaryota"/>
</dbReference>
<evidence type="ECO:0000256" key="6">
    <source>
        <dbReference type="PIRSR" id="PIRSR607702-1"/>
    </source>
</evidence>
<feature type="binding site" evidence="7">
    <location>
        <position position="19"/>
    </location>
    <ligand>
        <name>substrate</name>
    </ligand>
</feature>
<comment type="similarity">
    <text evidence="2">Belongs to the janus family.</text>
</comment>
<dbReference type="PANTHER" id="PTHR12258:SF5">
    <property type="entry name" value="BCDNA.GH02250-RELATED"/>
    <property type="match status" value="1"/>
</dbReference>
<evidence type="ECO:0000256" key="5">
    <source>
        <dbReference type="ARBA" id="ARBA00068496"/>
    </source>
</evidence>
<sequence>MEGALAAVPPVEIDQGVFKYVLIELQEANGAKRTLLRGYTHAEYHDDVYQAVRPGLDALGLKSRVLGGGRIRHVPDQEIFVYGYSMAYGQGDHALAVDMLRKAYPSYPKIHFSNEGY</sequence>
<dbReference type="GeneID" id="5887984"/>
<evidence type="ECO:0000256" key="2">
    <source>
        <dbReference type="ARBA" id="ARBA00010971"/>
    </source>
</evidence>
<keyword evidence="3" id="KW-0221">Differentiation</keyword>
<protein>
    <recommendedName>
        <fullName evidence="5">Sex-regulated protein janus-B</fullName>
    </recommendedName>
</protein>
<reference evidence="8 9" key="1">
    <citation type="journal article" date="2008" name="Nature">
        <title>The genome of the choanoflagellate Monosiga brevicollis and the origin of metazoans.</title>
        <authorList>
            <consortium name="JGI Sequencing"/>
            <person name="King N."/>
            <person name="Westbrook M.J."/>
            <person name="Young S.L."/>
            <person name="Kuo A."/>
            <person name="Abedin M."/>
            <person name="Chapman J."/>
            <person name="Fairclough S."/>
            <person name="Hellsten U."/>
            <person name="Isogai Y."/>
            <person name="Letunic I."/>
            <person name="Marr M."/>
            <person name="Pincus D."/>
            <person name="Putnam N."/>
            <person name="Rokas A."/>
            <person name="Wright K.J."/>
            <person name="Zuzow R."/>
            <person name="Dirks W."/>
            <person name="Good M."/>
            <person name="Goodstein D."/>
            <person name="Lemons D."/>
            <person name="Li W."/>
            <person name="Lyons J.B."/>
            <person name="Morris A."/>
            <person name="Nichols S."/>
            <person name="Richter D.J."/>
            <person name="Salamov A."/>
            <person name="Bork P."/>
            <person name="Lim W.A."/>
            <person name="Manning G."/>
            <person name="Miller W.T."/>
            <person name="McGinnis W."/>
            <person name="Shapiro H."/>
            <person name="Tjian R."/>
            <person name="Grigoriev I.V."/>
            <person name="Rokhsar D."/>
        </authorList>
    </citation>
    <scope>NUCLEOTIDE SEQUENCE [LARGE SCALE GENOMIC DNA]</scope>
    <source>
        <strain evidence="9">MX1 / ATCC 50154</strain>
    </source>
</reference>
<dbReference type="STRING" id="81824.A9UQP9"/>
<gene>
    <name evidence="8" type="ORF">MONBRDRAFT_22478</name>
</gene>
<keyword evidence="4" id="KW-0726">Sexual differentiation</keyword>
<evidence type="ECO:0000313" key="9">
    <source>
        <dbReference type="Proteomes" id="UP000001357"/>
    </source>
</evidence>
<dbReference type="OMA" id="VRGYSWA"/>
<dbReference type="SUPFAM" id="SSF143724">
    <property type="entry name" value="PHP14-like"/>
    <property type="match status" value="1"/>
</dbReference>
<evidence type="ECO:0000313" key="8">
    <source>
        <dbReference type="EMBL" id="EDQ92636.1"/>
    </source>
</evidence>
<proteinExistence type="inferred from homology"/>
<dbReference type="Proteomes" id="UP000001357">
    <property type="component" value="Unassembled WGS sequence"/>
</dbReference>
<dbReference type="EMBL" id="CH991543">
    <property type="protein sequence ID" value="EDQ92636.1"/>
    <property type="molecule type" value="Genomic_DNA"/>
</dbReference>
<dbReference type="Pfam" id="PF05005">
    <property type="entry name" value="Ocnus"/>
    <property type="match status" value="1"/>
</dbReference>
<feature type="active site" description="Proton acceptor" evidence="6">
    <location>
        <position position="45"/>
    </location>
</feature>
<dbReference type="InterPro" id="IPR038596">
    <property type="entry name" value="Janus_sf"/>
</dbReference>
<evidence type="ECO:0000256" key="1">
    <source>
        <dbReference type="ARBA" id="ARBA00002508"/>
    </source>
</evidence>
<dbReference type="InParanoid" id="A9UQP9"/>
<evidence type="ECO:0000256" key="4">
    <source>
        <dbReference type="ARBA" id="ARBA00022928"/>
    </source>
</evidence>
<dbReference type="GO" id="GO:0005829">
    <property type="term" value="C:cytosol"/>
    <property type="evidence" value="ECO:0000318"/>
    <property type="project" value="GO_Central"/>
</dbReference>
<dbReference type="GO" id="GO:0101006">
    <property type="term" value="F:protein histidine phosphatase activity"/>
    <property type="evidence" value="ECO:0000318"/>
    <property type="project" value="GO_Central"/>
</dbReference>
<keyword evidence="9" id="KW-1185">Reference proteome</keyword>
<dbReference type="AlphaFoldDB" id="A9UQP9"/>
<dbReference type="Gene3D" id="3.50.20.20">
    <property type="entry name" value="Janus/Ocnus"/>
    <property type="match status" value="1"/>
</dbReference>
<dbReference type="KEGG" id="mbr:MONBRDRAFT_22478"/>
<evidence type="ECO:0000256" key="7">
    <source>
        <dbReference type="PIRSR" id="PIRSR607702-2"/>
    </source>
</evidence>
<accession>A9UQP9</accession>
<dbReference type="RefSeq" id="XP_001742398.1">
    <property type="nucleotide sequence ID" value="XM_001742346.1"/>
</dbReference>
<dbReference type="FunCoup" id="A9UQP9">
    <property type="interactions" value="718"/>
</dbReference>
<dbReference type="GO" id="GO:0030154">
    <property type="term" value="P:cell differentiation"/>
    <property type="evidence" value="ECO:0007669"/>
    <property type="project" value="UniProtKB-KW"/>
</dbReference>
<dbReference type="GO" id="GO:0007548">
    <property type="term" value="P:sex differentiation"/>
    <property type="evidence" value="ECO:0007669"/>
    <property type="project" value="UniProtKB-KW"/>
</dbReference>
<organism evidence="8 9">
    <name type="scientific">Monosiga brevicollis</name>
    <name type="common">Choanoflagellate</name>
    <dbReference type="NCBI Taxonomy" id="81824"/>
    <lineage>
        <taxon>Eukaryota</taxon>
        <taxon>Choanoflagellata</taxon>
        <taxon>Craspedida</taxon>
        <taxon>Salpingoecidae</taxon>
        <taxon>Monosiga</taxon>
    </lineage>
</organism>
<evidence type="ECO:0000256" key="3">
    <source>
        <dbReference type="ARBA" id="ARBA00022782"/>
    </source>
</evidence>
<dbReference type="InterPro" id="IPR007702">
    <property type="entry name" value="Janus"/>
</dbReference>
<comment type="function">
    <text evidence="1">JanA and janB regulate somatic sex differentiation.</text>
</comment>
<dbReference type="FunFam" id="3.50.20.20:FF:000002">
    <property type="entry name" value="Sex-regulated protein janus-B"/>
    <property type="match status" value="1"/>
</dbReference>